<dbReference type="GO" id="GO:0006606">
    <property type="term" value="P:protein import into nucleus"/>
    <property type="evidence" value="ECO:0007669"/>
    <property type="project" value="TreeGrafter"/>
</dbReference>
<dbReference type="PANTHER" id="PTHR12363:SF42">
    <property type="entry name" value="TRANSPORTIN-3"/>
    <property type="match status" value="1"/>
</dbReference>
<keyword evidence="3 6" id="KW-0808">Transferase</keyword>
<dbReference type="FunFam" id="3.40.50.150:FF:000071">
    <property type="entry name" value="Protein arginine N-methyltransferase 7"/>
    <property type="match status" value="1"/>
</dbReference>
<feature type="region of interest" description="Disordered" evidence="7">
    <location>
        <begin position="1"/>
        <end position="23"/>
    </location>
</feature>
<dbReference type="Gene3D" id="3.40.50.150">
    <property type="entry name" value="Vaccinia Virus protein VP39"/>
    <property type="match status" value="2"/>
</dbReference>
<dbReference type="Pfam" id="PF24138">
    <property type="entry name" value="TPR_TNPO3_IPO13_2nd"/>
    <property type="match status" value="1"/>
</dbReference>
<dbReference type="EMBL" id="LR900191">
    <property type="protein sequence ID" value="CAD7244633.1"/>
    <property type="molecule type" value="Genomic_DNA"/>
</dbReference>
<dbReference type="EMBL" id="CAJPEV010000674">
    <property type="protein sequence ID" value="CAG0887508.1"/>
    <property type="molecule type" value="Genomic_DNA"/>
</dbReference>
<feature type="domain" description="Importin N-terminal" evidence="8">
    <location>
        <begin position="1388"/>
        <end position="1451"/>
    </location>
</feature>
<evidence type="ECO:0000313" key="11">
    <source>
        <dbReference type="EMBL" id="CAD7244633.1"/>
    </source>
</evidence>
<dbReference type="InterPro" id="IPR058537">
    <property type="entry name" value="TPR_TNPO3_IPO13_4th"/>
</dbReference>
<feature type="domain" description="Protein arginine N-methyltransferase" evidence="10">
    <location>
        <begin position="980"/>
        <end position="1053"/>
    </location>
</feature>
<evidence type="ECO:0000259" key="8">
    <source>
        <dbReference type="Pfam" id="PF03810"/>
    </source>
</evidence>
<dbReference type="InterPro" id="IPR057941">
    <property type="entry name" value="TPR_TNPO3_IPO13_2nd"/>
</dbReference>
<dbReference type="Gene3D" id="1.25.10.10">
    <property type="entry name" value="Leucine-rich Repeat Variant"/>
    <property type="match status" value="3"/>
</dbReference>
<dbReference type="GO" id="GO:0005737">
    <property type="term" value="C:cytoplasm"/>
    <property type="evidence" value="ECO:0007669"/>
    <property type="project" value="TreeGrafter"/>
</dbReference>
<evidence type="ECO:0000259" key="9">
    <source>
        <dbReference type="Pfam" id="PF08389"/>
    </source>
</evidence>
<protein>
    <recommendedName>
        <fullName evidence="1">Protein arginine N-methyltransferase 7</fullName>
    </recommendedName>
</protein>
<evidence type="ECO:0000256" key="2">
    <source>
        <dbReference type="ARBA" id="ARBA00022603"/>
    </source>
</evidence>
<dbReference type="GO" id="GO:0032259">
    <property type="term" value="P:methylation"/>
    <property type="evidence" value="ECO:0007669"/>
    <property type="project" value="UniProtKB-KW"/>
</dbReference>
<keyword evidence="12" id="KW-1185">Reference proteome</keyword>
<evidence type="ECO:0000313" key="12">
    <source>
        <dbReference type="Proteomes" id="UP000677054"/>
    </source>
</evidence>
<dbReference type="PANTHER" id="PTHR12363">
    <property type="entry name" value="TRANSPORTIN 3 AND IMPORTIN 13"/>
    <property type="match status" value="1"/>
</dbReference>
<dbReference type="Pfam" id="PF24140">
    <property type="entry name" value="TPR_TNPO3_IPO13_3rd"/>
    <property type="match status" value="1"/>
</dbReference>
<accession>A0A7R8X5Y0</accession>
<feature type="domain" description="Exportin-1/Importin-beta-like" evidence="9">
    <location>
        <begin position="1460"/>
        <end position="1547"/>
    </location>
</feature>
<organism evidence="11">
    <name type="scientific">Darwinula stevensoni</name>
    <dbReference type="NCBI Taxonomy" id="69355"/>
    <lineage>
        <taxon>Eukaryota</taxon>
        <taxon>Metazoa</taxon>
        <taxon>Ecdysozoa</taxon>
        <taxon>Arthropoda</taxon>
        <taxon>Crustacea</taxon>
        <taxon>Oligostraca</taxon>
        <taxon>Ostracoda</taxon>
        <taxon>Podocopa</taxon>
        <taxon>Podocopida</taxon>
        <taxon>Darwinulocopina</taxon>
        <taxon>Darwinuloidea</taxon>
        <taxon>Darwinulidae</taxon>
        <taxon>Darwinula</taxon>
    </lineage>
</organism>
<evidence type="ECO:0000256" key="6">
    <source>
        <dbReference type="PROSITE-ProRule" id="PRU01015"/>
    </source>
</evidence>
<dbReference type="InterPro" id="IPR025799">
    <property type="entry name" value="Arg_MeTrfase"/>
</dbReference>
<evidence type="ECO:0000256" key="4">
    <source>
        <dbReference type="ARBA" id="ARBA00022691"/>
    </source>
</evidence>
<evidence type="ECO:0000256" key="7">
    <source>
        <dbReference type="SAM" id="MobiDB-lite"/>
    </source>
</evidence>
<dbReference type="InterPro" id="IPR013598">
    <property type="entry name" value="Exportin-1/Importin-b-like"/>
</dbReference>
<dbReference type="SUPFAM" id="SSF48371">
    <property type="entry name" value="ARM repeat"/>
    <property type="match status" value="1"/>
</dbReference>
<name>A0A7R8X5Y0_9CRUS</name>
<dbReference type="SUPFAM" id="SSF53335">
    <property type="entry name" value="S-adenosyl-L-methionine-dependent methyltransferases"/>
    <property type="match status" value="2"/>
</dbReference>
<dbReference type="InterPro" id="IPR055135">
    <property type="entry name" value="PRMT_dom"/>
</dbReference>
<dbReference type="OrthoDB" id="412876at2759"/>
<keyword evidence="5" id="KW-0677">Repeat</keyword>
<dbReference type="InterPro" id="IPR011989">
    <property type="entry name" value="ARM-like"/>
</dbReference>
<dbReference type="Pfam" id="PF08389">
    <property type="entry name" value="Xpo1"/>
    <property type="match status" value="1"/>
</dbReference>
<dbReference type="Pfam" id="PF03810">
    <property type="entry name" value="IBN_N"/>
    <property type="match status" value="1"/>
</dbReference>
<feature type="non-terminal residue" evidence="11">
    <location>
        <position position="2157"/>
    </location>
</feature>
<dbReference type="Proteomes" id="UP000677054">
    <property type="component" value="Unassembled WGS sequence"/>
</dbReference>
<dbReference type="Pfam" id="PF22528">
    <property type="entry name" value="PRMT_C"/>
    <property type="match status" value="1"/>
</dbReference>
<evidence type="ECO:0000256" key="3">
    <source>
        <dbReference type="ARBA" id="ARBA00022679"/>
    </source>
</evidence>
<dbReference type="PROSITE" id="PS51678">
    <property type="entry name" value="SAM_MT_PRMT"/>
    <property type="match status" value="2"/>
</dbReference>
<evidence type="ECO:0000256" key="1">
    <source>
        <dbReference type="ARBA" id="ARBA00018773"/>
    </source>
</evidence>
<dbReference type="Pfam" id="PF24139">
    <property type="entry name" value="TPR_TNPO3_IPO13_4th"/>
    <property type="match status" value="1"/>
</dbReference>
<dbReference type="FunFam" id="3.40.50.150:FF:000070">
    <property type="entry name" value="Protein arginine N-methyltransferase 7"/>
    <property type="match status" value="1"/>
</dbReference>
<dbReference type="GO" id="GO:0016274">
    <property type="term" value="F:protein-arginine N-methyltransferase activity"/>
    <property type="evidence" value="ECO:0007669"/>
    <property type="project" value="InterPro"/>
</dbReference>
<dbReference type="GO" id="GO:0031267">
    <property type="term" value="F:small GTPase binding"/>
    <property type="evidence" value="ECO:0007669"/>
    <property type="project" value="InterPro"/>
</dbReference>
<dbReference type="InterPro" id="IPR051345">
    <property type="entry name" value="Importin_beta-like_NTR"/>
</dbReference>
<evidence type="ECO:0000259" key="10">
    <source>
        <dbReference type="Pfam" id="PF22528"/>
    </source>
</evidence>
<dbReference type="CDD" id="cd02440">
    <property type="entry name" value="AdoMet_MTases"/>
    <property type="match status" value="1"/>
</dbReference>
<dbReference type="InterPro" id="IPR029063">
    <property type="entry name" value="SAM-dependent_MTases_sf"/>
</dbReference>
<dbReference type="InterPro" id="IPR001494">
    <property type="entry name" value="Importin-beta_N"/>
</dbReference>
<proteinExistence type="predicted"/>
<gene>
    <name evidence="11" type="ORF">DSTB1V02_LOCUS4523</name>
</gene>
<feature type="compositionally biased region" description="Low complexity" evidence="7">
    <location>
        <begin position="9"/>
        <end position="23"/>
    </location>
</feature>
<sequence>RNTWRNPGVPSASSYSTSSVATPEAMEDDIFQPGPSTRIKHFNESLQLMGETPVKERRARTYEEVLTLLSGGYSVTLMVNFPDCDVLSGDPSGEQYSFWARVENWKEVEVGSVREIHVDVSSITDDDDGHWRHVHGTVTGNGEVIVTDSRIRPPEWIAVKQTTFSCSLDGNGVSFVSDGIPVYRHENGSSIRAALLEGKRVEAILYRHNCNQYPPPDHAVWHGSSVHYFYGFPDESEVAVMTWNFGFQWNGLAGEDFALETLLLVGGSWSSDEYGIYIERGQVDPAGWDSLSRDFDRCLYSNSSRRSTWSCPGSKQRWAHIGFEREKVGQHPSRLADAGPTLAAYDNRVKYFSLEYLKPDRERLGEQETVKYRDYEETVKALLEGRELWVILDTTTCINVTNNPELDFPLIFGQKLLAWELFNDTAFGPLEYFAFSGFSLPQDGGSTWFDLKEWRVFETGTVEFLWHMHYPDGSYPDGIFEEFICSFSENAVYFVADADPRESVYSYSDLESQIEMGQRLSFVSPYHECEAGPGVQAIGGAPISQVHINADPSGQSSRMVIPSNSFIHNYRTDDGYAWNSVPMHVEEEGEHIQFYPSLFDSSTWENYFTEGYAYNCSQFDGQTEILLNTVLKVQHPFASLCDKCLRAVLHVRLSPPARVRMPSLSSTLIRFIPFAFRLPNRVKCFHWLHCRSSIPNFGCGSGFLVRSINETSFRADASSEMKTFTQSFNPTTGKLEWEMQDEDYDYHQEVARSAYADMLHDHDRNEKYELALKKAIADHKSRGIPAHVLDIGTGTGLLSMMAARAGADSVVACEAFIPMSKCCRDILKANGLSEKIHLVPKRSTDMHVGPDGDMPHRANILVTEVFDTELIGEGAIGTFRHAISELLEPNSTVIPASSTVYVQMAQSEIIHQWTQPSPICLPRHKDIVFPENVRQCHGAPAIHDVQLSELPQEIYSTLSPPIPTMFDFTGEKKPLKNEETEKTTVKAERSGTCHILFVWWTLKMDCEGEIVISCAPKWNDTSKYAWRDHWMQAIYYLPQPVSFSKGDDLIITTAHDEYSFWFHMQKPHLQPLPVERSVCTCSLHIICSRARLGMMSDSRRNQIFLDALEPFVEPDTTCLCLSDGSLLSHMVAQLGAKRVFALETNPLSQSLVESISAKNGLEDIIKVLGKGDEDLSLLDLDGKSVNMLVAEPFFYTSLLPWHNLYFWYQCVGLRTAGLLSQDVRIFPCKAFLWAIAVEFQDLWKIRSPVHKVSGFQMQPFDSLINNACERSDPPVEAQHLWEYPSIALTEPIHLLTFDLTDPLPETAISAQGATSILSDGRCNGVAVWMEWQLSPKCKNRIGNGPIGGVVPAFLVDMAEAVMPDINLVVQVIRTLHHDLDTSNKEKASAWLGELQRSVFAWKVSDELLFRNEGVEVNYFAAQTMRSKIQYSFHELPSESHESLRDSLLQHLKRVNQETHPVIITQLCLALADLALQMASWRNPVSDILTYLAPADDSNSFLLPPLDILRVLPEELSSRSLRLGDKRREALKMILLQSVPDMLHFLSSPSLHEAATECICSAVVLMEDHEKHTQLAHMMVNRVLALTEVYHMAVAHEDVEKCSNLCRVISELAESLLESMVQDPSRGLAPLEAAITCMGHHDYEVAEVTFNLWYRLSEEVFKYNDDCLNVIFQPYVERLLTSLCRHLQMEPDHDGVLDEGDDFASFRHRASELIKDVVFIVGSSTCFRQMVLILHSPNVSWEASEAALFVMHAVARNVPVEDEEVVPHVIDAILNLSPEIHVAVRFTSIQVLGELCEWLERHSQKLEEVFTYLLNALGTGPPLGVAASVALQSICNACRDHMTPHAPKLFNAALSLDSLPHPLPLWPVMSEVMSKYEADSKVIERTCRCVRFALRCVGSDGSYLLQPMAAKMVELYEKHRHPCCLYLGSVLVDEYGSDENQVQLLLGMLHAFLPVAFTQLQELHPPPGDRRFQDSAGATMHPETLEDLYRLATRFVQRCPLPLLESGNGTTIQGLVNCAIASIAIEQRDAHNSISKFLNDLLDCGLSRSHKEDFPKRRGLVLNLMEGNGQNLTTAIVQTSVNHPSYLIPDLAEVLFCMIQLDRAKVCGWLEEALKSLPSKEAVGVTHQELVQCHRRITMAEAIKDVSRALKDFARLYR</sequence>
<dbReference type="Gene3D" id="2.70.160.11">
    <property type="entry name" value="Hnrnp arginine n-methyltransferase1"/>
    <property type="match status" value="2"/>
</dbReference>
<evidence type="ECO:0000256" key="5">
    <source>
        <dbReference type="ARBA" id="ARBA00022737"/>
    </source>
</evidence>
<keyword evidence="2 6" id="KW-0489">Methyltransferase</keyword>
<dbReference type="InterPro" id="IPR016024">
    <property type="entry name" value="ARM-type_fold"/>
</dbReference>
<keyword evidence="4 6" id="KW-0949">S-adenosyl-L-methionine</keyword>
<dbReference type="InterPro" id="IPR057942">
    <property type="entry name" value="TPR_TNPO3_IPO13_3rd"/>
</dbReference>
<reference evidence="11" key="1">
    <citation type="submission" date="2020-11" db="EMBL/GenBank/DDBJ databases">
        <authorList>
            <person name="Tran Van P."/>
        </authorList>
    </citation>
    <scope>NUCLEOTIDE SEQUENCE</scope>
</reference>